<dbReference type="RefSeq" id="WP_353301403.1">
    <property type="nucleotide sequence ID" value="NZ_BAABWN010000001.1"/>
</dbReference>
<keyword evidence="13" id="KW-0289">Folate biosynthesis</keyword>
<comment type="catalytic activity">
    <reaction evidence="19">
        <text>(6R)-5,10-methylenetetrahydrofolyl-(gamma-L-Glu)(n) + L-glutamate + ATP = (6R)-5,10-methylenetetrahydrofolyl-(gamma-L-Glu)(n+1) + ADP + phosphate + H(+)</text>
        <dbReference type="Rhea" id="RHEA:51912"/>
        <dbReference type="Rhea" id="RHEA-COMP:13257"/>
        <dbReference type="Rhea" id="RHEA-COMP:13258"/>
        <dbReference type="ChEBI" id="CHEBI:15378"/>
        <dbReference type="ChEBI" id="CHEBI:29985"/>
        <dbReference type="ChEBI" id="CHEBI:30616"/>
        <dbReference type="ChEBI" id="CHEBI:43474"/>
        <dbReference type="ChEBI" id="CHEBI:136572"/>
        <dbReference type="ChEBI" id="CHEBI:456216"/>
        <dbReference type="EC" id="6.3.2.17"/>
    </reaction>
</comment>
<evidence type="ECO:0000256" key="9">
    <source>
        <dbReference type="ARBA" id="ARBA00022723"/>
    </source>
</evidence>
<evidence type="ECO:0000256" key="13">
    <source>
        <dbReference type="ARBA" id="ARBA00022909"/>
    </source>
</evidence>
<keyword evidence="12" id="KW-0460">Magnesium</keyword>
<evidence type="ECO:0000256" key="17">
    <source>
        <dbReference type="ARBA" id="ARBA00047493"/>
    </source>
</evidence>
<comment type="catalytic activity">
    <reaction evidence="20">
        <text>7,8-dihydropteroate + L-glutamate + ATP = 7,8-dihydrofolate + ADP + phosphate + H(+)</text>
        <dbReference type="Rhea" id="RHEA:23584"/>
        <dbReference type="ChEBI" id="CHEBI:15378"/>
        <dbReference type="ChEBI" id="CHEBI:17839"/>
        <dbReference type="ChEBI" id="CHEBI:29985"/>
        <dbReference type="ChEBI" id="CHEBI:30616"/>
        <dbReference type="ChEBI" id="CHEBI:43474"/>
        <dbReference type="ChEBI" id="CHEBI:57451"/>
        <dbReference type="ChEBI" id="CHEBI:456216"/>
        <dbReference type="EC" id="6.3.2.12"/>
    </reaction>
</comment>
<evidence type="ECO:0000259" key="22">
    <source>
        <dbReference type="Pfam" id="PF02875"/>
    </source>
</evidence>
<comment type="function">
    <text evidence="1">Functions in two distinct reactions of the de novo folate biosynthetic pathway. Catalyzes the addition of a glutamate residue to dihydropteroate (7,8-dihydropteroate or H2Pte) to form dihydrofolate (7,8-dihydrofolate monoglutamate or H2Pte-Glu). Also catalyzes successive additions of L-glutamate to tetrahydrofolate or 10-formyltetrahydrofolate or 5,10-methylenetetrahydrofolate, leading to folylpolyglutamate derivatives.</text>
</comment>
<feature type="domain" description="Mur ligase C-terminal" evidence="22">
    <location>
        <begin position="291"/>
        <end position="416"/>
    </location>
</feature>
<evidence type="ECO:0000256" key="2">
    <source>
        <dbReference type="ARBA" id="ARBA00004799"/>
    </source>
</evidence>
<name>A0ABQ0A4A9_9GAMM</name>
<organism evidence="24 25">
    <name type="scientific">Sessilibacter corallicola</name>
    <dbReference type="NCBI Taxonomy" id="2904075"/>
    <lineage>
        <taxon>Bacteria</taxon>
        <taxon>Pseudomonadati</taxon>
        <taxon>Pseudomonadota</taxon>
        <taxon>Gammaproteobacteria</taxon>
        <taxon>Cellvibrionales</taxon>
        <taxon>Cellvibrionaceae</taxon>
        <taxon>Sessilibacter</taxon>
    </lineage>
</organism>
<evidence type="ECO:0000256" key="20">
    <source>
        <dbReference type="ARBA" id="ARBA00049161"/>
    </source>
</evidence>
<protein>
    <recommendedName>
        <fullName evidence="7">Dihydrofolate synthase/folylpolyglutamate synthase</fullName>
        <ecNumber evidence="5">6.3.2.12</ecNumber>
        <ecNumber evidence="6">6.3.2.17</ecNumber>
    </recommendedName>
    <alternativeName>
        <fullName evidence="16">Folylpoly-gamma-glutamate synthetase-dihydrofolate synthetase</fullName>
    </alternativeName>
    <alternativeName>
        <fullName evidence="14">Folylpolyglutamate synthetase</fullName>
    </alternativeName>
    <alternativeName>
        <fullName evidence="15">Tetrahydrofolylpolyglutamate synthase</fullName>
    </alternativeName>
</protein>
<sequence length="432" mass="47518">MRFDQLQNWLDWQLQLHPTAIDMGLTRVSRVADRLEIGSSAFKHSASTVITVAGTNGKGSCVKTLEALLITSGKTVGSFTSPHIVRYNERIRLNGDQVSDHQLCQAFEDIDQAREGDSLTYFEFSTLAALLIFKQAKVDFILLEVGLGGRLDSTNIIDTDLAIVTSVDIDHCEYLGNDRESIGREKAGIFRSGVPAIVADANMPLSVRAYADDIGAELLCIDEQFRYSTANKRFHWSCLPGASYSEFEVICEQPRLPLPSIAAALMALTVLSVLPTQEQVSGVLANIELTGRLQSVEIDGIEFVLDVAHNPAAAESLAQSIDEHDSRECYAICAMMADKDIDAVIQPLVNKVDHWFLPNLPDNDRSLPSSVLSSKVKSLDETAALQEFDSIVEAMDSVRQQCVHLTDKPVVYVFGSFFTVEAALNYLQIDVQ</sequence>
<evidence type="ECO:0000256" key="15">
    <source>
        <dbReference type="ARBA" id="ARBA00030592"/>
    </source>
</evidence>
<accession>A0ABQ0A4A9</accession>
<evidence type="ECO:0000256" key="7">
    <source>
        <dbReference type="ARBA" id="ARBA00019357"/>
    </source>
</evidence>
<evidence type="ECO:0000256" key="8">
    <source>
        <dbReference type="ARBA" id="ARBA00022598"/>
    </source>
</evidence>
<comment type="caution">
    <text evidence="24">The sequence shown here is derived from an EMBL/GenBank/DDBJ whole genome shotgun (WGS) entry which is preliminary data.</text>
</comment>
<evidence type="ECO:0000313" key="24">
    <source>
        <dbReference type="EMBL" id="GAA6166479.1"/>
    </source>
</evidence>
<evidence type="ECO:0000256" key="21">
    <source>
        <dbReference type="PIRNR" id="PIRNR001563"/>
    </source>
</evidence>
<dbReference type="InterPro" id="IPR018109">
    <property type="entry name" value="Folylpolyglutamate_synth_CS"/>
</dbReference>
<evidence type="ECO:0000256" key="14">
    <source>
        <dbReference type="ARBA" id="ARBA00030048"/>
    </source>
</evidence>
<dbReference type="SUPFAM" id="SSF53623">
    <property type="entry name" value="MurD-like peptide ligases, catalytic domain"/>
    <property type="match status" value="1"/>
</dbReference>
<dbReference type="EMBL" id="BAABWN010000001">
    <property type="protein sequence ID" value="GAA6166479.1"/>
    <property type="molecule type" value="Genomic_DNA"/>
</dbReference>
<keyword evidence="9" id="KW-0479">Metal-binding</keyword>
<comment type="catalytic activity">
    <reaction evidence="18">
        <text>10-formyltetrahydrofolyl-(gamma-L-Glu)(n) + L-glutamate + ATP = 10-formyltetrahydrofolyl-(gamma-L-Glu)(n+1) + ADP + phosphate + H(+)</text>
        <dbReference type="Rhea" id="RHEA:51904"/>
        <dbReference type="Rhea" id="RHEA-COMP:13088"/>
        <dbReference type="Rhea" id="RHEA-COMP:14300"/>
        <dbReference type="ChEBI" id="CHEBI:15378"/>
        <dbReference type="ChEBI" id="CHEBI:29985"/>
        <dbReference type="ChEBI" id="CHEBI:30616"/>
        <dbReference type="ChEBI" id="CHEBI:43474"/>
        <dbReference type="ChEBI" id="CHEBI:134413"/>
        <dbReference type="ChEBI" id="CHEBI:456216"/>
        <dbReference type="EC" id="6.3.2.17"/>
    </reaction>
</comment>
<dbReference type="Pfam" id="PF02875">
    <property type="entry name" value="Mur_ligase_C"/>
    <property type="match status" value="1"/>
</dbReference>
<dbReference type="PANTHER" id="PTHR11136">
    <property type="entry name" value="FOLYLPOLYGLUTAMATE SYNTHASE-RELATED"/>
    <property type="match status" value="1"/>
</dbReference>
<evidence type="ECO:0000259" key="23">
    <source>
        <dbReference type="Pfam" id="PF08245"/>
    </source>
</evidence>
<comment type="similarity">
    <text evidence="4 21">Belongs to the folylpolyglutamate synthase family.</text>
</comment>
<evidence type="ECO:0000256" key="6">
    <source>
        <dbReference type="ARBA" id="ARBA00013025"/>
    </source>
</evidence>
<evidence type="ECO:0000256" key="4">
    <source>
        <dbReference type="ARBA" id="ARBA00008276"/>
    </source>
</evidence>
<dbReference type="NCBIfam" id="TIGR01499">
    <property type="entry name" value="folC"/>
    <property type="match status" value="1"/>
</dbReference>
<keyword evidence="25" id="KW-1185">Reference proteome</keyword>
<dbReference type="Gene3D" id="3.90.190.20">
    <property type="entry name" value="Mur ligase, C-terminal domain"/>
    <property type="match status" value="1"/>
</dbReference>
<dbReference type="Gene3D" id="3.40.1190.10">
    <property type="entry name" value="Mur-like, catalytic domain"/>
    <property type="match status" value="1"/>
</dbReference>
<comment type="pathway">
    <text evidence="2">Cofactor biosynthesis; tetrahydrofolate biosynthesis; 7,8-dihydrofolate from 2-amino-4-hydroxy-6-hydroxymethyl-7,8-dihydropteridine diphosphate and 4-aminobenzoate: step 2/2.</text>
</comment>
<keyword evidence="10 21" id="KW-0547">Nucleotide-binding</keyword>
<gene>
    <name evidence="24" type="primary">folC</name>
    <name evidence="24" type="ORF">NBRC116591_02890</name>
</gene>
<dbReference type="InterPro" id="IPR036565">
    <property type="entry name" value="Mur-like_cat_sf"/>
</dbReference>
<dbReference type="PROSITE" id="PS01012">
    <property type="entry name" value="FOLYLPOLYGLU_SYNT_2"/>
    <property type="match status" value="1"/>
</dbReference>
<dbReference type="PIRSF" id="PIRSF001563">
    <property type="entry name" value="Folylpolyglu_synth"/>
    <property type="match status" value="1"/>
</dbReference>
<proteinExistence type="inferred from homology"/>
<evidence type="ECO:0000256" key="11">
    <source>
        <dbReference type="ARBA" id="ARBA00022840"/>
    </source>
</evidence>
<dbReference type="EC" id="6.3.2.17" evidence="6"/>
<keyword evidence="11 21" id="KW-0067">ATP-binding</keyword>
<dbReference type="SUPFAM" id="SSF53244">
    <property type="entry name" value="MurD-like peptide ligases, peptide-binding domain"/>
    <property type="match status" value="1"/>
</dbReference>
<comment type="catalytic activity">
    <reaction evidence="17">
        <text>(6S)-5,6,7,8-tetrahydrofolyl-(gamma-L-Glu)(n) + L-glutamate + ATP = (6S)-5,6,7,8-tetrahydrofolyl-(gamma-L-Glu)(n+1) + ADP + phosphate + H(+)</text>
        <dbReference type="Rhea" id="RHEA:10580"/>
        <dbReference type="Rhea" id="RHEA-COMP:14738"/>
        <dbReference type="Rhea" id="RHEA-COMP:14740"/>
        <dbReference type="ChEBI" id="CHEBI:15378"/>
        <dbReference type="ChEBI" id="CHEBI:29985"/>
        <dbReference type="ChEBI" id="CHEBI:30616"/>
        <dbReference type="ChEBI" id="CHEBI:43474"/>
        <dbReference type="ChEBI" id="CHEBI:141005"/>
        <dbReference type="ChEBI" id="CHEBI:456216"/>
        <dbReference type="EC" id="6.3.2.17"/>
    </reaction>
</comment>
<evidence type="ECO:0000256" key="10">
    <source>
        <dbReference type="ARBA" id="ARBA00022741"/>
    </source>
</evidence>
<dbReference type="InterPro" id="IPR013221">
    <property type="entry name" value="Mur_ligase_cen"/>
</dbReference>
<dbReference type="Pfam" id="PF08245">
    <property type="entry name" value="Mur_ligase_M"/>
    <property type="match status" value="1"/>
</dbReference>
<dbReference type="Proteomes" id="UP001465153">
    <property type="component" value="Unassembled WGS sequence"/>
</dbReference>
<dbReference type="PANTHER" id="PTHR11136:SF0">
    <property type="entry name" value="DIHYDROFOLATE SYNTHETASE-RELATED"/>
    <property type="match status" value="1"/>
</dbReference>
<keyword evidence="8 21" id="KW-0436">Ligase</keyword>
<comment type="pathway">
    <text evidence="3">Cofactor biosynthesis; tetrahydrofolylpolyglutamate biosynthesis.</text>
</comment>
<evidence type="ECO:0000313" key="25">
    <source>
        <dbReference type="Proteomes" id="UP001465153"/>
    </source>
</evidence>
<evidence type="ECO:0000256" key="1">
    <source>
        <dbReference type="ARBA" id="ARBA00002714"/>
    </source>
</evidence>
<dbReference type="InterPro" id="IPR001645">
    <property type="entry name" value="Folylpolyglutamate_synth"/>
</dbReference>
<evidence type="ECO:0000256" key="5">
    <source>
        <dbReference type="ARBA" id="ARBA00013023"/>
    </source>
</evidence>
<feature type="domain" description="Mur ligase central" evidence="23">
    <location>
        <begin position="52"/>
        <end position="192"/>
    </location>
</feature>
<evidence type="ECO:0000256" key="3">
    <source>
        <dbReference type="ARBA" id="ARBA00005150"/>
    </source>
</evidence>
<dbReference type="EC" id="6.3.2.12" evidence="5"/>
<evidence type="ECO:0000256" key="12">
    <source>
        <dbReference type="ARBA" id="ARBA00022842"/>
    </source>
</evidence>
<evidence type="ECO:0000256" key="18">
    <source>
        <dbReference type="ARBA" id="ARBA00047808"/>
    </source>
</evidence>
<evidence type="ECO:0000256" key="19">
    <source>
        <dbReference type="ARBA" id="ARBA00049035"/>
    </source>
</evidence>
<dbReference type="InterPro" id="IPR004101">
    <property type="entry name" value="Mur_ligase_C"/>
</dbReference>
<dbReference type="NCBIfam" id="NF008101">
    <property type="entry name" value="PRK10846.1"/>
    <property type="match status" value="1"/>
</dbReference>
<dbReference type="InterPro" id="IPR036615">
    <property type="entry name" value="Mur_ligase_C_dom_sf"/>
</dbReference>
<evidence type="ECO:0000256" key="16">
    <source>
        <dbReference type="ARBA" id="ARBA00032510"/>
    </source>
</evidence>
<reference evidence="24 25" key="1">
    <citation type="submission" date="2024-04" db="EMBL/GenBank/DDBJ databases">
        <title>Draft genome sequence of Sessilibacter corallicola NBRC 116591.</title>
        <authorList>
            <person name="Miyakawa T."/>
            <person name="Kusuya Y."/>
            <person name="Miura T."/>
        </authorList>
    </citation>
    <scope>NUCLEOTIDE SEQUENCE [LARGE SCALE GENOMIC DNA]</scope>
    <source>
        <strain evidence="24 25">KU-00831-HH</strain>
    </source>
</reference>